<proteinExistence type="predicted"/>
<evidence type="ECO:0000313" key="2">
    <source>
        <dbReference type="EMBL" id="KAK1722562.1"/>
    </source>
</evidence>
<dbReference type="GeneID" id="85386854"/>
<feature type="compositionally biased region" description="Basic and acidic residues" evidence="1">
    <location>
        <begin position="82"/>
        <end position="95"/>
    </location>
</feature>
<protein>
    <submittedName>
        <fullName evidence="2">Uncharacterized protein</fullName>
    </submittedName>
</protein>
<dbReference type="Proteomes" id="UP001244207">
    <property type="component" value="Unassembled WGS sequence"/>
</dbReference>
<feature type="compositionally biased region" description="Polar residues" evidence="1">
    <location>
        <begin position="201"/>
        <end position="217"/>
    </location>
</feature>
<name>A0AAD8XCW9_GLOAC</name>
<evidence type="ECO:0000313" key="3">
    <source>
        <dbReference type="Proteomes" id="UP001244207"/>
    </source>
</evidence>
<sequence length="229" mass="24667">MPQGSHNDMTRTATCCRCIRALDAGAGARATCNLWQGLIYGLTIMRQARERTGRTTGDVGGKKGRKEGETTFETVEAAQEAVARRQEGPKEEEPLARTQDSGLRRAVRETGGRGWATPAASHLPCTCLHLTPGTHTLQERWPVSGPPASRCSCLPLLPRSFLLLGRLAGWLLLCCYYAWLLDGWLPPSFKPDLPGQSCLTTSSNQSGPCGVQSTAWGGTSEWPEVGGVS</sequence>
<dbReference type="EMBL" id="JAHMHS010000077">
    <property type="protein sequence ID" value="KAK1722562.1"/>
    <property type="molecule type" value="Genomic_DNA"/>
</dbReference>
<keyword evidence="3" id="KW-1185">Reference proteome</keyword>
<comment type="caution">
    <text evidence="2">The sequence shown here is derived from an EMBL/GenBank/DDBJ whole genome shotgun (WGS) entry which is preliminary data.</text>
</comment>
<organism evidence="2 3">
    <name type="scientific">Glomerella acutata</name>
    <name type="common">Colletotrichum acutatum</name>
    <dbReference type="NCBI Taxonomy" id="27357"/>
    <lineage>
        <taxon>Eukaryota</taxon>
        <taxon>Fungi</taxon>
        <taxon>Dikarya</taxon>
        <taxon>Ascomycota</taxon>
        <taxon>Pezizomycotina</taxon>
        <taxon>Sordariomycetes</taxon>
        <taxon>Hypocreomycetidae</taxon>
        <taxon>Glomerellales</taxon>
        <taxon>Glomerellaceae</taxon>
        <taxon>Colletotrichum</taxon>
        <taxon>Colletotrichum acutatum species complex</taxon>
    </lineage>
</organism>
<feature type="region of interest" description="Disordered" evidence="1">
    <location>
        <begin position="82"/>
        <end position="104"/>
    </location>
</feature>
<reference evidence="2" key="1">
    <citation type="submission" date="2021-12" db="EMBL/GenBank/DDBJ databases">
        <title>Comparative genomics, transcriptomics and evolutionary studies reveal genomic signatures of adaptation to plant cell wall in hemibiotrophic fungi.</title>
        <authorList>
            <consortium name="DOE Joint Genome Institute"/>
            <person name="Baroncelli R."/>
            <person name="Diaz J.F."/>
            <person name="Benocci T."/>
            <person name="Peng M."/>
            <person name="Battaglia E."/>
            <person name="Haridas S."/>
            <person name="Andreopoulos W."/>
            <person name="Labutti K."/>
            <person name="Pangilinan J."/>
            <person name="Floch G.L."/>
            <person name="Makela M.R."/>
            <person name="Henrissat B."/>
            <person name="Grigoriev I.V."/>
            <person name="Crouch J.A."/>
            <person name="De Vries R.P."/>
            <person name="Sukno S.A."/>
            <person name="Thon M.R."/>
        </authorList>
    </citation>
    <scope>NUCLEOTIDE SEQUENCE</scope>
    <source>
        <strain evidence="2">CBS 112980</strain>
    </source>
</reference>
<dbReference type="AlphaFoldDB" id="A0AAD8XCW9"/>
<feature type="region of interest" description="Disordered" evidence="1">
    <location>
        <begin position="201"/>
        <end position="229"/>
    </location>
</feature>
<evidence type="ECO:0000256" key="1">
    <source>
        <dbReference type="SAM" id="MobiDB-lite"/>
    </source>
</evidence>
<accession>A0AAD8XCW9</accession>
<dbReference type="RefSeq" id="XP_060362617.1">
    <property type="nucleotide sequence ID" value="XM_060502955.1"/>
</dbReference>
<gene>
    <name evidence="2" type="ORF">BDZ83DRAFT_416454</name>
</gene>